<evidence type="ECO:0000256" key="3">
    <source>
        <dbReference type="ARBA" id="ARBA00023163"/>
    </source>
</evidence>
<evidence type="ECO:0000256" key="4">
    <source>
        <dbReference type="PROSITE-ProRule" id="PRU00335"/>
    </source>
</evidence>
<dbReference type="InterPro" id="IPR025996">
    <property type="entry name" value="MT1864/Rv1816-like_C"/>
</dbReference>
<gene>
    <name evidence="6" type="ORF">GCM10022197_32400</name>
</gene>
<dbReference type="SUPFAM" id="SSF48498">
    <property type="entry name" value="Tetracyclin repressor-like, C-terminal domain"/>
    <property type="match status" value="1"/>
</dbReference>
<evidence type="ECO:0000259" key="5">
    <source>
        <dbReference type="PROSITE" id="PS50977"/>
    </source>
</evidence>
<name>A0ABP6XX76_9ACTN</name>
<dbReference type="InterPro" id="IPR050109">
    <property type="entry name" value="HTH-type_TetR-like_transc_reg"/>
</dbReference>
<dbReference type="PANTHER" id="PTHR30055">
    <property type="entry name" value="HTH-TYPE TRANSCRIPTIONAL REGULATOR RUTR"/>
    <property type="match status" value="1"/>
</dbReference>
<keyword evidence="7" id="KW-1185">Reference proteome</keyword>
<dbReference type="PROSITE" id="PS50977">
    <property type="entry name" value="HTH_TETR_2"/>
    <property type="match status" value="1"/>
</dbReference>
<proteinExistence type="predicted"/>
<protein>
    <submittedName>
        <fullName evidence="6">TetR-like C-terminal domain-containing protein</fullName>
    </submittedName>
</protein>
<dbReference type="InterPro" id="IPR001647">
    <property type="entry name" value="HTH_TetR"/>
</dbReference>
<dbReference type="Gene3D" id="1.10.357.10">
    <property type="entry name" value="Tetracycline Repressor, domain 2"/>
    <property type="match status" value="1"/>
</dbReference>
<dbReference type="EMBL" id="BAAAYR010000004">
    <property type="protein sequence ID" value="GAA3573129.1"/>
    <property type="molecule type" value="Genomic_DNA"/>
</dbReference>
<reference evidence="7" key="1">
    <citation type="journal article" date="2019" name="Int. J. Syst. Evol. Microbiol.">
        <title>The Global Catalogue of Microorganisms (GCM) 10K type strain sequencing project: providing services to taxonomists for standard genome sequencing and annotation.</title>
        <authorList>
            <consortium name="The Broad Institute Genomics Platform"/>
            <consortium name="The Broad Institute Genome Sequencing Center for Infectious Disease"/>
            <person name="Wu L."/>
            <person name="Ma J."/>
        </authorList>
    </citation>
    <scope>NUCLEOTIDE SEQUENCE [LARGE SCALE GENOMIC DNA]</scope>
    <source>
        <strain evidence="7">JCM 16540</strain>
    </source>
</reference>
<sequence length="195" mass="20602">MPRANLSAPVVVAAGADLADADGFEQVTLSAVARRLGVQTASLYHHVRDRAELLAGIHELALDELADRIAEAVAGRAGRDALVGLAEAQRTFARRSPGRWAALQQPAAPSTVASPGAGRVAELTMAVLRGYDLSEAELVHVTRFLGATVNGFLALERSGGFGHRTPAPEVSWRRTLTALDAIVRTWPTSDEGFSS</sequence>
<dbReference type="SUPFAM" id="SSF46689">
    <property type="entry name" value="Homeodomain-like"/>
    <property type="match status" value="1"/>
</dbReference>
<evidence type="ECO:0000313" key="7">
    <source>
        <dbReference type="Proteomes" id="UP001500767"/>
    </source>
</evidence>
<dbReference type="InterPro" id="IPR009057">
    <property type="entry name" value="Homeodomain-like_sf"/>
</dbReference>
<evidence type="ECO:0000313" key="6">
    <source>
        <dbReference type="EMBL" id="GAA3573129.1"/>
    </source>
</evidence>
<evidence type="ECO:0000256" key="2">
    <source>
        <dbReference type="ARBA" id="ARBA00023125"/>
    </source>
</evidence>
<dbReference type="Gene3D" id="1.10.10.60">
    <property type="entry name" value="Homeodomain-like"/>
    <property type="match status" value="1"/>
</dbReference>
<dbReference type="InterPro" id="IPR036271">
    <property type="entry name" value="Tet_transcr_reg_TetR-rel_C_sf"/>
</dbReference>
<organism evidence="6 7">
    <name type="scientific">Microlunatus spumicola</name>
    <dbReference type="NCBI Taxonomy" id="81499"/>
    <lineage>
        <taxon>Bacteria</taxon>
        <taxon>Bacillati</taxon>
        <taxon>Actinomycetota</taxon>
        <taxon>Actinomycetes</taxon>
        <taxon>Propionibacteriales</taxon>
        <taxon>Propionibacteriaceae</taxon>
        <taxon>Microlunatus</taxon>
    </lineage>
</organism>
<dbReference type="Pfam" id="PF13305">
    <property type="entry name" value="TetR_C_33"/>
    <property type="match status" value="1"/>
</dbReference>
<feature type="domain" description="HTH tetR-type" evidence="5">
    <location>
        <begin position="5"/>
        <end position="65"/>
    </location>
</feature>
<accession>A0ABP6XX76</accession>
<comment type="caution">
    <text evidence="6">The sequence shown here is derived from an EMBL/GenBank/DDBJ whole genome shotgun (WGS) entry which is preliminary data.</text>
</comment>
<dbReference type="RefSeq" id="WP_204913624.1">
    <property type="nucleotide sequence ID" value="NZ_BAAAYR010000004.1"/>
</dbReference>
<dbReference type="Pfam" id="PF00440">
    <property type="entry name" value="TetR_N"/>
    <property type="match status" value="1"/>
</dbReference>
<keyword evidence="2 4" id="KW-0238">DNA-binding</keyword>
<feature type="DNA-binding region" description="H-T-H motif" evidence="4">
    <location>
        <begin position="28"/>
        <end position="47"/>
    </location>
</feature>
<keyword evidence="1" id="KW-0805">Transcription regulation</keyword>
<dbReference type="PANTHER" id="PTHR30055:SF239">
    <property type="entry name" value="TRANSCRIPTIONAL REGULATORY PROTEIN"/>
    <property type="match status" value="1"/>
</dbReference>
<keyword evidence="3" id="KW-0804">Transcription</keyword>
<dbReference type="Proteomes" id="UP001500767">
    <property type="component" value="Unassembled WGS sequence"/>
</dbReference>
<evidence type="ECO:0000256" key="1">
    <source>
        <dbReference type="ARBA" id="ARBA00023015"/>
    </source>
</evidence>